<organism evidence="3 4">
    <name type="scientific">Galleria mellonella</name>
    <name type="common">Greater wax moth</name>
    <dbReference type="NCBI Taxonomy" id="7137"/>
    <lineage>
        <taxon>Eukaryota</taxon>
        <taxon>Metazoa</taxon>
        <taxon>Ecdysozoa</taxon>
        <taxon>Arthropoda</taxon>
        <taxon>Hexapoda</taxon>
        <taxon>Insecta</taxon>
        <taxon>Pterygota</taxon>
        <taxon>Neoptera</taxon>
        <taxon>Endopterygota</taxon>
        <taxon>Lepidoptera</taxon>
        <taxon>Glossata</taxon>
        <taxon>Ditrysia</taxon>
        <taxon>Pyraloidea</taxon>
        <taxon>Pyralidae</taxon>
        <taxon>Galleriinae</taxon>
        <taxon>Galleria</taxon>
    </lineage>
</organism>
<accession>A0ABM3MAH6</accession>
<dbReference type="Gene3D" id="3.90.660.10">
    <property type="match status" value="1"/>
</dbReference>
<feature type="chain" id="PRO_5046925936" evidence="1">
    <location>
        <begin position="20"/>
        <end position="489"/>
    </location>
</feature>
<evidence type="ECO:0000259" key="2">
    <source>
        <dbReference type="Pfam" id="PF01593"/>
    </source>
</evidence>
<proteinExistence type="predicted"/>
<keyword evidence="3" id="KW-1185">Reference proteome</keyword>
<dbReference type="SUPFAM" id="SSF51905">
    <property type="entry name" value="FAD/NAD(P)-binding domain"/>
    <property type="match status" value="1"/>
</dbReference>
<feature type="domain" description="Amine oxidase" evidence="2">
    <location>
        <begin position="39"/>
        <end position="485"/>
    </location>
</feature>
<feature type="signal peptide" evidence="1">
    <location>
        <begin position="1"/>
        <end position="19"/>
    </location>
</feature>
<evidence type="ECO:0000313" key="3">
    <source>
        <dbReference type="Proteomes" id="UP001652740"/>
    </source>
</evidence>
<protein>
    <submittedName>
        <fullName evidence="4">Spermine oxidase-like</fullName>
    </submittedName>
</protein>
<keyword evidence="1" id="KW-0732">Signal</keyword>
<dbReference type="PANTHER" id="PTHR10742">
    <property type="entry name" value="FLAVIN MONOAMINE OXIDASE"/>
    <property type="match status" value="1"/>
</dbReference>
<dbReference type="Gene3D" id="3.50.50.60">
    <property type="entry name" value="FAD/NAD(P)-binding domain"/>
    <property type="match status" value="1"/>
</dbReference>
<sequence>MAFRLIVGLLYLIIGYTQTASIGGSSKDYDTIVIGLGSAGTTAASTLARAGRRVLALEAQDRVGGRVHTVPFGDGIMELGAEWIHGTKSSRVYELALQNNFTVLPQDFEPKLYYGFKGKEVDGVLFMELINYALKVQGETPSEPLPLGQFITDRVFDYLKEKHPSVLMDKEFLNQYLHFIDTMVDSNEGTTCWNETTTASEYEELEGNQYMSWHRLGYKTFFDVLLNKHNNGSGLPTLDIELKKEVTKITWSQDPTKKVEVRCKDGSTYTADNVIITVSLGVLKERHETLFLPHLNEEKTTAIDKMSIGVVGKIVLLYSEKWWPQSNAFGFIWTLEEEQKLPDEDKWLYNVTNASETMGNTNSLVFWSCGNTAKLIETLPDDLVKRKVTELLRKFIGPHINTTIPEPVAMLRTYWHTNPYTRGTYTYDNLLTPQYPTARSDLAEPITDSSGNPRILFAGEATNSIHFGTVHGASETGFREATRLLQKSS</sequence>
<dbReference type="Pfam" id="PF01593">
    <property type="entry name" value="Amino_oxidase"/>
    <property type="match status" value="1"/>
</dbReference>
<dbReference type="RefSeq" id="XP_052748436.1">
    <property type="nucleotide sequence ID" value="XM_052892476.1"/>
</dbReference>
<dbReference type="PANTHER" id="PTHR10742:SF398">
    <property type="entry name" value="AMINE OXIDASE DOMAIN-CONTAINING PROTEIN-RELATED"/>
    <property type="match status" value="1"/>
</dbReference>
<gene>
    <name evidence="4" type="primary">LOC113522050</name>
</gene>
<reference evidence="4" key="1">
    <citation type="submission" date="2025-08" db="UniProtKB">
        <authorList>
            <consortium name="RefSeq"/>
        </authorList>
    </citation>
    <scope>IDENTIFICATION</scope>
    <source>
        <tissue evidence="4">Whole larvae</tissue>
    </source>
</reference>
<dbReference type="InterPro" id="IPR050281">
    <property type="entry name" value="Flavin_monoamine_oxidase"/>
</dbReference>
<dbReference type="InterPro" id="IPR036188">
    <property type="entry name" value="FAD/NAD-bd_sf"/>
</dbReference>
<evidence type="ECO:0000256" key="1">
    <source>
        <dbReference type="SAM" id="SignalP"/>
    </source>
</evidence>
<dbReference type="Proteomes" id="UP001652740">
    <property type="component" value="Unplaced"/>
</dbReference>
<dbReference type="InterPro" id="IPR002937">
    <property type="entry name" value="Amino_oxidase"/>
</dbReference>
<evidence type="ECO:0000313" key="4">
    <source>
        <dbReference type="RefSeq" id="XP_052748436.1"/>
    </source>
</evidence>
<dbReference type="SUPFAM" id="SSF54373">
    <property type="entry name" value="FAD-linked reductases, C-terminal domain"/>
    <property type="match status" value="1"/>
</dbReference>
<name>A0ABM3MAH6_GALME</name>
<dbReference type="GeneID" id="113522050"/>